<reference evidence="2" key="1">
    <citation type="submission" date="2012-08" db="EMBL/GenBank/DDBJ databases">
        <title>The Genome Sequence of Wuchereria bancrofti.</title>
        <authorList>
            <person name="Nutman T.B."/>
            <person name="Fink D.L."/>
            <person name="Russ C."/>
            <person name="Young S."/>
            <person name="Zeng Q."/>
            <person name="Koehrsen M."/>
            <person name="Alvarado L."/>
            <person name="Berlin A."/>
            <person name="Chapman S.B."/>
            <person name="Chen Z."/>
            <person name="Freedman E."/>
            <person name="Gellesch M."/>
            <person name="Goldberg J."/>
            <person name="Griggs A."/>
            <person name="Gujja S."/>
            <person name="Heilman E.R."/>
            <person name="Heiman D."/>
            <person name="Hepburn T."/>
            <person name="Howarth C."/>
            <person name="Jen D."/>
            <person name="Larson L."/>
            <person name="Lewis B."/>
            <person name="Mehta T."/>
            <person name="Park D."/>
            <person name="Pearson M."/>
            <person name="Roberts A."/>
            <person name="Saif S."/>
            <person name="Shea T."/>
            <person name="Shenoy N."/>
            <person name="Sisk P."/>
            <person name="Stolte C."/>
            <person name="Sykes S."/>
            <person name="Walk T."/>
            <person name="White J."/>
            <person name="Yandava C."/>
            <person name="Haas B."/>
            <person name="Henn M.R."/>
            <person name="Nusbaum C."/>
            <person name="Birren B."/>
        </authorList>
    </citation>
    <scope>NUCLEOTIDE SEQUENCE [LARGE SCALE GENOMIC DNA]</scope>
    <source>
        <strain evidence="2">NA</strain>
    </source>
</reference>
<sequence>QCQKLFIGRVRSSEACVLRRVRSHCYYKRSVEGGSCNQCWSCSQQRRCLAHTHIRTRTHTRGTLTRSYKRTHTYTHVYTRPRAHCRSIRANTRIRID</sequence>
<name>J9DP82_WUCBA</name>
<gene>
    <name evidence="1" type="ORF">WUBG_17650</name>
</gene>
<proteinExistence type="predicted"/>
<organism evidence="1 2">
    <name type="scientific">Wuchereria bancrofti</name>
    <dbReference type="NCBI Taxonomy" id="6293"/>
    <lineage>
        <taxon>Eukaryota</taxon>
        <taxon>Metazoa</taxon>
        <taxon>Ecdysozoa</taxon>
        <taxon>Nematoda</taxon>
        <taxon>Chromadorea</taxon>
        <taxon>Rhabditida</taxon>
        <taxon>Spirurina</taxon>
        <taxon>Spiruromorpha</taxon>
        <taxon>Filarioidea</taxon>
        <taxon>Onchocercidae</taxon>
        <taxon>Wuchereria</taxon>
    </lineage>
</organism>
<dbReference type="AlphaFoldDB" id="J9DP82"/>
<dbReference type="Proteomes" id="UP000004810">
    <property type="component" value="Unassembled WGS sequence"/>
</dbReference>
<comment type="caution">
    <text evidence="1">The sequence shown here is derived from an EMBL/GenBank/DDBJ whole genome shotgun (WGS) entry which is preliminary data.</text>
</comment>
<protein>
    <submittedName>
        <fullName evidence="1">Uncharacterized protein</fullName>
    </submittedName>
</protein>
<accession>J9DP82</accession>
<feature type="non-terminal residue" evidence="1">
    <location>
        <position position="1"/>
    </location>
</feature>
<evidence type="ECO:0000313" key="2">
    <source>
        <dbReference type="Proteomes" id="UP000004810"/>
    </source>
</evidence>
<feature type="non-terminal residue" evidence="1">
    <location>
        <position position="97"/>
    </location>
</feature>
<dbReference type="EMBL" id="ADBV01018588">
    <property type="protein sequence ID" value="EJW71443.1"/>
    <property type="molecule type" value="Genomic_DNA"/>
</dbReference>
<evidence type="ECO:0000313" key="1">
    <source>
        <dbReference type="EMBL" id="EJW71443.1"/>
    </source>
</evidence>